<sequence length="1729" mass="197683">MVWMYLAVVALSVYFLNRWIRSNEKFEMIPGPKGIYIFENALDFLMDPGAKWLQRRKILTPTFHFNILRHFNVILEENSRKLVEELAAEVGKDYTDVATYITQFTLHSICETAMGTQLDKDTSQVGRSYKDAIIKLGVYAVYRAQRIWLYPNIIFSLTKIGRKQQKILDLMKSFRDNVIDIRRESENMLIDATNSNEEREISMSSKKRLAMLDLLLQAEREGITDANGIGEEVDTFMFAGHDTTSTALQFTLMLLANYPDVQNKVVAECNEIFKCPTQQATMSDLARMKYLECCIKESLRLYPPAHLIMRKLKEPLKLSNTYVLVYKGTGGHEVPAGADCAIMLWELQRRSQKFAMNEMKFALSAVLRNYKLLPVTTPQNIVFITDFILRPTEPIKIKFEKRYDLMDLGRQLAKKFPNIYRFWCYPIGTVTIYSPEDIEGHDTTASGLTFCMLLMANNKHIQDKAAKEINDYFGDTDRPIEMEDLANLRYLECCIKESLRIYPPVHFISRRLSEDVTLSNYHVPAGVECHISIFDLHHREDLFPNPSVFDPDRFLPENCVGRHPYAYIPFSAGPRNCIVIRERKELLRNTDLTNIGEDNDANEDIFMKKSKKVAMLDLLISAEKEGLIDQAGIQEEVDTFMFEKWRNSAPNFYAAQSIDMRVQEGSHKNADDVLFDMFKNEDTGLLPVGKFLAEVMHNLYKTHKESNYEGGSPETLKLDRKVFKEVIAPNIVLITRAFRSQFVIPDFQDFIKDIEEMYWSAKSNTDGKVASYIPQLARASSENWGSCSKPLTYAMALDTLGPDVVHKYVGTEPSGRNFNELVLDYNMKPHNPMINAGAILVCSLLKQLDKPEMTLAEKFDYVMSFFSRLAGNEVLGFNNAVFLSEREAADRNYALGFYMREHKCYPEKTNLRECMDFYFQCCSMEANCEIMSIMAATLANGGICPITDEKVLRPDSVRNVLSLMHSCGMYDYSGQFAFKVGLPAKSGVSGAMLIVVPNVMGICTWSPPLDPLGNSCRGLQFCDELIERFNFHKYDNIRYASHKKDPRRYKFETTGLSIVNLLFSSASGDISALRRHHLSGMDMTLSDYDGRTALHLAAAEGHLGCVDFLLAQCGVNHDPRDRWGSRPLNEAETFGHTAVVQYLKEWEQTHPKEKTPPAASVDEILDAPPDANDAVKDPSIQEIVSRNGDKVQNFIFTSQHSPHCSFSAATVRNGVETKPNNLQSASNSVRSVFDPRKRDDNSRFLICNLTLDPLTYSSPLLEGRIILRRLPPTMTEEAFLEQVSPIPEHDHFYFAKPDPSLGNNVFSRAYINFVNVEDIYLFRDKFDDYVFVDDKGVEYVSIVEYAPFQRIPKKKKKKDPKCGTIESDPVYQEFLENLTKEPEVESQPKLEYSYPISDDALETFSLAINIIHLVTFQKTKYVAIIVTNMTTNPINRFGLEDDSEENEIKKIKPREWEKDKSSKPKEDSGKIESKEGTVFESKTFREQRKAGVSLVDTKKKLDNERKDSKNDDDEDSDKNKKDKPTKTKDIVREQKSKKYSDTRKERTKQSEIIKSDKQSVTSKSLPIDGKVKSLNHDDIKPFTQLPQVKTDDLSRIIDGMDKKMKLDELQKHLENSNENAHNKNSDESVGVIKIRRSSLESGEVPMKEESSLKRQKSLDDRGKSADREGSEEIEKGDSADRRTERRIRNKDRPSRVIYQPGMGKFSKQRFSKEKETPAKSVNDSEKKDT</sequence>
<name>A0ACC0KQ81_CHOFU</name>
<organism evidence="1 2">
    <name type="scientific">Choristoneura fumiferana</name>
    <name type="common">Spruce budworm moth</name>
    <name type="synonym">Archips fumiferana</name>
    <dbReference type="NCBI Taxonomy" id="7141"/>
    <lineage>
        <taxon>Eukaryota</taxon>
        <taxon>Metazoa</taxon>
        <taxon>Ecdysozoa</taxon>
        <taxon>Arthropoda</taxon>
        <taxon>Hexapoda</taxon>
        <taxon>Insecta</taxon>
        <taxon>Pterygota</taxon>
        <taxon>Neoptera</taxon>
        <taxon>Endopterygota</taxon>
        <taxon>Lepidoptera</taxon>
        <taxon>Glossata</taxon>
        <taxon>Ditrysia</taxon>
        <taxon>Tortricoidea</taxon>
        <taxon>Tortricidae</taxon>
        <taxon>Tortricinae</taxon>
        <taxon>Choristoneura</taxon>
    </lineage>
</organism>
<dbReference type="EMBL" id="CM046118">
    <property type="protein sequence ID" value="KAI8438628.1"/>
    <property type="molecule type" value="Genomic_DNA"/>
</dbReference>
<evidence type="ECO:0000313" key="1">
    <source>
        <dbReference type="EMBL" id="KAI8438628.1"/>
    </source>
</evidence>
<proteinExistence type="predicted"/>
<reference evidence="1 2" key="1">
    <citation type="journal article" date="2022" name="Genome Biol. Evol.">
        <title>The Spruce Budworm Genome: Reconstructing the Evolutionary History of Antifreeze Proteins.</title>
        <authorList>
            <person name="Beliveau C."/>
            <person name="Gagne P."/>
            <person name="Picq S."/>
            <person name="Vernygora O."/>
            <person name="Keeling C.I."/>
            <person name="Pinkney K."/>
            <person name="Doucet D."/>
            <person name="Wen F."/>
            <person name="Johnston J.S."/>
            <person name="Maaroufi H."/>
            <person name="Boyle B."/>
            <person name="Laroche J."/>
            <person name="Dewar K."/>
            <person name="Juretic N."/>
            <person name="Blackburn G."/>
            <person name="Nisole A."/>
            <person name="Brunet B."/>
            <person name="Brandao M."/>
            <person name="Lumley L."/>
            <person name="Duan J."/>
            <person name="Quan G."/>
            <person name="Lucarotti C.J."/>
            <person name="Roe A.D."/>
            <person name="Sperling F.A.H."/>
            <person name="Levesque R.C."/>
            <person name="Cusson M."/>
        </authorList>
    </citation>
    <scope>NUCLEOTIDE SEQUENCE [LARGE SCALE GENOMIC DNA]</scope>
    <source>
        <strain evidence="1">Glfc:IPQL:Cfum</strain>
    </source>
</reference>
<comment type="caution">
    <text evidence="1">The sequence shown here is derived from an EMBL/GenBank/DDBJ whole genome shotgun (WGS) entry which is preliminary data.</text>
</comment>
<dbReference type="Proteomes" id="UP001064048">
    <property type="component" value="Chromosome 18"/>
</dbReference>
<evidence type="ECO:0000313" key="2">
    <source>
        <dbReference type="Proteomes" id="UP001064048"/>
    </source>
</evidence>
<gene>
    <name evidence="1" type="ORF">MSG28_011061</name>
</gene>
<accession>A0ACC0KQ81</accession>
<keyword evidence="2" id="KW-1185">Reference proteome</keyword>
<protein>
    <submittedName>
        <fullName evidence="1">Uncharacterized protein</fullName>
    </submittedName>
</protein>